<dbReference type="GO" id="GO:0005886">
    <property type="term" value="C:plasma membrane"/>
    <property type="evidence" value="ECO:0007669"/>
    <property type="project" value="UniProtKB-SubCell"/>
</dbReference>
<feature type="transmembrane region" description="Helical" evidence="6">
    <location>
        <begin position="183"/>
        <end position="201"/>
    </location>
</feature>
<proteinExistence type="predicted"/>
<feature type="transmembrane region" description="Helical" evidence="6">
    <location>
        <begin position="39"/>
        <end position="59"/>
    </location>
</feature>
<evidence type="ECO:0000256" key="5">
    <source>
        <dbReference type="ARBA" id="ARBA00023136"/>
    </source>
</evidence>
<evidence type="ECO:0000256" key="3">
    <source>
        <dbReference type="ARBA" id="ARBA00022692"/>
    </source>
</evidence>
<evidence type="ECO:0000256" key="4">
    <source>
        <dbReference type="ARBA" id="ARBA00022989"/>
    </source>
</evidence>
<dbReference type="Pfam" id="PF00892">
    <property type="entry name" value="EamA"/>
    <property type="match status" value="2"/>
</dbReference>
<dbReference type="SUPFAM" id="SSF103481">
    <property type="entry name" value="Multidrug resistance efflux transporter EmrE"/>
    <property type="match status" value="2"/>
</dbReference>
<protein>
    <submittedName>
        <fullName evidence="8">DMT family transporter</fullName>
    </submittedName>
</protein>
<accession>A0A5J5ILM2</accession>
<keyword evidence="3 6" id="KW-0812">Transmembrane</keyword>
<dbReference type="Proteomes" id="UP000326903">
    <property type="component" value="Unassembled WGS sequence"/>
</dbReference>
<feature type="transmembrane region" description="Helical" evidence="6">
    <location>
        <begin position="71"/>
        <end position="89"/>
    </location>
</feature>
<gene>
    <name evidence="8" type="ORF">FW778_07865</name>
</gene>
<organism evidence="8 9">
    <name type="scientific">Ginsengibacter hankyongi</name>
    <dbReference type="NCBI Taxonomy" id="2607284"/>
    <lineage>
        <taxon>Bacteria</taxon>
        <taxon>Pseudomonadati</taxon>
        <taxon>Bacteroidota</taxon>
        <taxon>Chitinophagia</taxon>
        <taxon>Chitinophagales</taxon>
        <taxon>Chitinophagaceae</taxon>
        <taxon>Ginsengibacter</taxon>
    </lineage>
</organism>
<evidence type="ECO:0000313" key="9">
    <source>
        <dbReference type="Proteomes" id="UP000326903"/>
    </source>
</evidence>
<feature type="transmembrane region" description="Helical" evidence="6">
    <location>
        <begin position="276"/>
        <end position="293"/>
    </location>
</feature>
<evidence type="ECO:0000259" key="7">
    <source>
        <dbReference type="Pfam" id="PF00892"/>
    </source>
</evidence>
<feature type="transmembrane region" description="Helical" evidence="6">
    <location>
        <begin position="253"/>
        <end position="270"/>
    </location>
</feature>
<reference evidence="8 9" key="1">
    <citation type="submission" date="2019-09" db="EMBL/GenBank/DDBJ databases">
        <title>Draft genome sequence of Ginsengibacter sp. BR5-29.</title>
        <authorList>
            <person name="Im W.-T."/>
        </authorList>
    </citation>
    <scope>NUCLEOTIDE SEQUENCE [LARGE SCALE GENOMIC DNA]</scope>
    <source>
        <strain evidence="8 9">BR5-29</strain>
    </source>
</reference>
<name>A0A5J5ILM2_9BACT</name>
<comment type="caution">
    <text evidence="8">The sequence shown here is derived from an EMBL/GenBank/DDBJ whole genome shotgun (WGS) entry which is preliminary data.</text>
</comment>
<dbReference type="InterPro" id="IPR037185">
    <property type="entry name" value="EmrE-like"/>
</dbReference>
<keyword evidence="9" id="KW-1185">Reference proteome</keyword>
<keyword evidence="2" id="KW-1003">Cell membrane</keyword>
<sequence length="309" mass="34535">MILAQKLKAHLGLIGTNLFFATNYSIVKYFTGHHFAGPFGLNLIRIGVSLIFFWILFFFEHDKTRIQKHEIIPLILCALTAIAINQMLFIKGLSLTFSIHASLLTLITPIMITIIAARILKEKLTLEKIAGLIIAAIGAVLLIGSREPTSPGENVIIGDLLVLASAIAYTFYFILVKPFMNRYSAIFVMRWVFTFGFFLILPLCTNEFSKITWSTFTLKDWVFLFLLTIPGTFLAYIFNAYGIKKLNASVAGAYIYSQPVFAVAIAMIFLKEQLSFLKIVAAAMIFAGVFLSNKKIESNNAPPVKRNTP</sequence>
<dbReference type="PANTHER" id="PTHR32322:SF18">
    <property type="entry name" value="S-ADENOSYLMETHIONINE_S-ADENOSYLHOMOCYSTEINE TRANSPORTER"/>
    <property type="match status" value="1"/>
</dbReference>
<keyword evidence="5 6" id="KW-0472">Membrane</keyword>
<evidence type="ECO:0000256" key="6">
    <source>
        <dbReference type="SAM" id="Phobius"/>
    </source>
</evidence>
<dbReference type="InterPro" id="IPR000620">
    <property type="entry name" value="EamA_dom"/>
</dbReference>
<evidence type="ECO:0000313" key="8">
    <source>
        <dbReference type="EMBL" id="KAA9041920.1"/>
    </source>
</evidence>
<dbReference type="EMBL" id="VYQF01000001">
    <property type="protein sequence ID" value="KAA9041920.1"/>
    <property type="molecule type" value="Genomic_DNA"/>
</dbReference>
<feature type="transmembrane region" description="Helical" evidence="6">
    <location>
        <begin position="129"/>
        <end position="144"/>
    </location>
</feature>
<evidence type="ECO:0000256" key="2">
    <source>
        <dbReference type="ARBA" id="ARBA00022475"/>
    </source>
</evidence>
<feature type="domain" description="EamA" evidence="7">
    <location>
        <begin position="8"/>
        <end position="143"/>
    </location>
</feature>
<feature type="transmembrane region" description="Helical" evidence="6">
    <location>
        <begin position="221"/>
        <end position="241"/>
    </location>
</feature>
<dbReference type="AlphaFoldDB" id="A0A5J5ILM2"/>
<feature type="transmembrane region" description="Helical" evidence="6">
    <location>
        <begin position="7"/>
        <end position="27"/>
    </location>
</feature>
<keyword evidence="4 6" id="KW-1133">Transmembrane helix</keyword>
<feature type="transmembrane region" description="Helical" evidence="6">
    <location>
        <begin position="95"/>
        <end position="117"/>
    </location>
</feature>
<dbReference type="PANTHER" id="PTHR32322">
    <property type="entry name" value="INNER MEMBRANE TRANSPORTER"/>
    <property type="match status" value="1"/>
</dbReference>
<comment type="subcellular location">
    <subcellularLocation>
        <location evidence="1">Cell membrane</location>
        <topology evidence="1">Multi-pass membrane protein</topology>
    </subcellularLocation>
</comment>
<feature type="domain" description="EamA" evidence="7">
    <location>
        <begin position="157"/>
        <end position="292"/>
    </location>
</feature>
<evidence type="ECO:0000256" key="1">
    <source>
        <dbReference type="ARBA" id="ARBA00004651"/>
    </source>
</evidence>
<dbReference type="Gene3D" id="1.10.3730.20">
    <property type="match status" value="1"/>
</dbReference>
<feature type="transmembrane region" description="Helical" evidence="6">
    <location>
        <begin position="156"/>
        <end position="176"/>
    </location>
</feature>
<dbReference type="InterPro" id="IPR050638">
    <property type="entry name" value="AA-Vitamin_Transporters"/>
</dbReference>